<dbReference type="EMBL" id="JAULSR010000003">
    <property type="protein sequence ID" value="KAK0624886.1"/>
    <property type="molecule type" value="Genomic_DNA"/>
</dbReference>
<proteinExistence type="predicted"/>
<feature type="domain" description="GST N-terminal" evidence="1">
    <location>
        <begin position="12"/>
        <end position="94"/>
    </location>
</feature>
<gene>
    <name evidence="2" type="ORF">B0T17DRAFT_577537</name>
</gene>
<evidence type="ECO:0000313" key="3">
    <source>
        <dbReference type="Proteomes" id="UP001174934"/>
    </source>
</evidence>
<accession>A0AA39X0A9</accession>
<dbReference type="Gene3D" id="1.20.1050.10">
    <property type="match status" value="1"/>
</dbReference>
<dbReference type="InterPro" id="IPR054416">
    <property type="entry name" value="GST_UstS-like_C"/>
</dbReference>
<evidence type="ECO:0000313" key="2">
    <source>
        <dbReference type="EMBL" id="KAK0624886.1"/>
    </source>
</evidence>
<keyword evidence="3" id="KW-1185">Reference proteome</keyword>
<dbReference type="Gene3D" id="3.40.30.10">
    <property type="entry name" value="Glutaredoxin"/>
    <property type="match status" value="1"/>
</dbReference>
<dbReference type="SUPFAM" id="SSF52833">
    <property type="entry name" value="Thioredoxin-like"/>
    <property type="match status" value="1"/>
</dbReference>
<dbReference type="InterPro" id="IPR036282">
    <property type="entry name" value="Glutathione-S-Trfase_C_sf"/>
</dbReference>
<sequence>MAEEQPIILFDLPSQPPCTCWSYNPWKTRFLLNYKGLNYKTEWLEYPNIKPRLKDHVPPVDIYTIPTVLLPSGKYIMDSRAIADHLEAQHPSPPLHLDSPYLARVNGILPRFMTPLRAIIGHLIPLRILNDASLPYWYETRASPEVLEERYRTGKQGEATWEAVAPAVAELTALLKENPEGPFFMGKEVSYADFVWGGFLIFCRRVGEDVFEGSLKGSGEGGRVHRELLEALKPWSGRDGY</sequence>
<reference evidence="2" key="1">
    <citation type="submission" date="2023-06" db="EMBL/GenBank/DDBJ databases">
        <title>Genome-scale phylogeny and comparative genomics of the fungal order Sordariales.</title>
        <authorList>
            <consortium name="Lawrence Berkeley National Laboratory"/>
            <person name="Hensen N."/>
            <person name="Bonometti L."/>
            <person name="Westerberg I."/>
            <person name="Brannstrom I.O."/>
            <person name="Guillou S."/>
            <person name="Cros-Aarteil S."/>
            <person name="Calhoun S."/>
            <person name="Haridas S."/>
            <person name="Kuo A."/>
            <person name="Mondo S."/>
            <person name="Pangilinan J."/>
            <person name="Riley R."/>
            <person name="LaButti K."/>
            <person name="Andreopoulos B."/>
            <person name="Lipzen A."/>
            <person name="Chen C."/>
            <person name="Yanf M."/>
            <person name="Daum C."/>
            <person name="Ng V."/>
            <person name="Clum A."/>
            <person name="Steindorff A."/>
            <person name="Ohm R."/>
            <person name="Martin F."/>
            <person name="Silar P."/>
            <person name="Natvig D."/>
            <person name="Lalanne C."/>
            <person name="Gautier V."/>
            <person name="Ament-velasquez S.L."/>
            <person name="Kruys A."/>
            <person name="Hutchinson M.I."/>
            <person name="Powell A.J."/>
            <person name="Barry K."/>
            <person name="Miller A.N."/>
            <person name="Grigoriev I.V."/>
            <person name="Debuchy R."/>
            <person name="Gladieux P."/>
            <person name="Thoren M.H."/>
            <person name="Johannesson H."/>
        </authorList>
    </citation>
    <scope>NUCLEOTIDE SEQUENCE</scope>
    <source>
        <strain evidence="2">SMH3391-2</strain>
    </source>
</reference>
<dbReference type="AlphaFoldDB" id="A0AA39X0A9"/>
<organism evidence="2 3">
    <name type="scientific">Bombardia bombarda</name>
    <dbReference type="NCBI Taxonomy" id="252184"/>
    <lineage>
        <taxon>Eukaryota</taxon>
        <taxon>Fungi</taxon>
        <taxon>Dikarya</taxon>
        <taxon>Ascomycota</taxon>
        <taxon>Pezizomycotina</taxon>
        <taxon>Sordariomycetes</taxon>
        <taxon>Sordariomycetidae</taxon>
        <taxon>Sordariales</taxon>
        <taxon>Lasiosphaeriaceae</taxon>
        <taxon>Bombardia</taxon>
    </lineage>
</organism>
<protein>
    <recommendedName>
        <fullName evidence="1">GST N-terminal domain-containing protein</fullName>
    </recommendedName>
</protein>
<dbReference type="CDD" id="cd00299">
    <property type="entry name" value="GST_C_family"/>
    <property type="match status" value="1"/>
</dbReference>
<dbReference type="CDD" id="cd03038">
    <property type="entry name" value="GST_N_etherase_LigE"/>
    <property type="match status" value="1"/>
</dbReference>
<evidence type="ECO:0000259" key="1">
    <source>
        <dbReference type="PROSITE" id="PS50404"/>
    </source>
</evidence>
<dbReference type="InterPro" id="IPR036249">
    <property type="entry name" value="Thioredoxin-like_sf"/>
</dbReference>
<dbReference type="Pfam" id="PF22041">
    <property type="entry name" value="GST_C_7"/>
    <property type="match status" value="1"/>
</dbReference>
<dbReference type="PROSITE" id="PS50404">
    <property type="entry name" value="GST_NTER"/>
    <property type="match status" value="1"/>
</dbReference>
<dbReference type="InterPro" id="IPR004045">
    <property type="entry name" value="Glutathione_S-Trfase_N"/>
</dbReference>
<name>A0AA39X0A9_9PEZI</name>
<dbReference type="Proteomes" id="UP001174934">
    <property type="component" value="Unassembled WGS sequence"/>
</dbReference>
<dbReference type="SUPFAM" id="SSF47616">
    <property type="entry name" value="GST C-terminal domain-like"/>
    <property type="match status" value="1"/>
</dbReference>
<dbReference type="Pfam" id="PF13409">
    <property type="entry name" value="GST_N_2"/>
    <property type="match status" value="1"/>
</dbReference>
<comment type="caution">
    <text evidence="2">The sequence shown here is derived from an EMBL/GenBank/DDBJ whole genome shotgun (WGS) entry which is preliminary data.</text>
</comment>